<dbReference type="PROSITE" id="PS50846">
    <property type="entry name" value="HMA_2"/>
    <property type="match status" value="1"/>
</dbReference>
<dbReference type="CDD" id="cd00371">
    <property type="entry name" value="HMA"/>
    <property type="match status" value="1"/>
</dbReference>
<dbReference type="KEGG" id="des:DSOUD_1287"/>
<reference evidence="4 5" key="1">
    <citation type="submission" date="2015-07" db="EMBL/GenBank/DDBJ databases">
        <title>Isolation and Genomic Characterization of a Novel Halophilic Metal-Reducing Deltaproteobacterium from the Deep Subsurface.</title>
        <authorList>
            <person name="Badalamenti J.P."/>
            <person name="Summers Z.M."/>
            <person name="Gralnick J.A."/>
            <person name="Bond D.R."/>
        </authorList>
    </citation>
    <scope>NUCLEOTIDE SEQUENCE [LARGE SCALE GENOMIC DNA]</scope>
    <source>
        <strain evidence="4 5">WTL</strain>
    </source>
</reference>
<feature type="compositionally biased region" description="Gly residues" evidence="2">
    <location>
        <begin position="115"/>
        <end position="127"/>
    </location>
</feature>
<organism evidence="4 5">
    <name type="scientific">Desulfuromonas soudanensis</name>
    <dbReference type="NCBI Taxonomy" id="1603606"/>
    <lineage>
        <taxon>Bacteria</taxon>
        <taxon>Pseudomonadati</taxon>
        <taxon>Thermodesulfobacteriota</taxon>
        <taxon>Desulfuromonadia</taxon>
        <taxon>Desulfuromonadales</taxon>
        <taxon>Desulfuromonadaceae</taxon>
        <taxon>Desulfuromonas</taxon>
    </lineage>
</organism>
<protein>
    <submittedName>
        <fullName evidence="4">Copper chaperone CopZ</fullName>
    </submittedName>
</protein>
<keyword evidence="1" id="KW-0479">Metal-binding</keyword>
<dbReference type="EMBL" id="CP010802">
    <property type="protein sequence ID" value="ALC16068.1"/>
    <property type="molecule type" value="Genomic_DNA"/>
</dbReference>
<dbReference type="Proteomes" id="UP000057158">
    <property type="component" value="Chromosome"/>
</dbReference>
<dbReference type="STRING" id="1603606.DSOUD_1287"/>
<evidence type="ECO:0000313" key="5">
    <source>
        <dbReference type="Proteomes" id="UP000057158"/>
    </source>
</evidence>
<dbReference type="Gene3D" id="3.30.70.100">
    <property type="match status" value="1"/>
</dbReference>
<gene>
    <name evidence="4" type="ORF">DSOUD_1287</name>
</gene>
<feature type="domain" description="HMA" evidence="3">
    <location>
        <begin position="31"/>
        <end position="97"/>
    </location>
</feature>
<dbReference type="AlphaFoldDB" id="A0A0M5ITN8"/>
<dbReference type="PROSITE" id="PS01047">
    <property type="entry name" value="HMA_1"/>
    <property type="match status" value="1"/>
</dbReference>
<evidence type="ECO:0000256" key="2">
    <source>
        <dbReference type="SAM" id="MobiDB-lite"/>
    </source>
</evidence>
<dbReference type="RefSeq" id="WP_053550216.1">
    <property type="nucleotide sequence ID" value="NZ_CP010802.1"/>
</dbReference>
<dbReference type="InterPro" id="IPR006121">
    <property type="entry name" value="HMA_dom"/>
</dbReference>
<dbReference type="InterPro" id="IPR017969">
    <property type="entry name" value="Heavy-metal-associated_CS"/>
</dbReference>
<dbReference type="FunFam" id="3.30.70.100:FF:000001">
    <property type="entry name" value="ATPase copper transporting beta"/>
    <property type="match status" value="1"/>
</dbReference>
<proteinExistence type="predicted"/>
<sequence>MKSRILLPLALVLALAGIFFFAGHRSASGLALVELRVANLTCGSCVENLSNALAGVAGIAEVTVDLTSGRARVAFDPEKVAGADIAARITAAGYPAEPVQTLGPEVDRAPKTPVQGGGKGCGGSCCG</sequence>
<dbReference type="InterPro" id="IPR036163">
    <property type="entry name" value="HMA_dom_sf"/>
</dbReference>
<evidence type="ECO:0000313" key="4">
    <source>
        <dbReference type="EMBL" id="ALC16068.1"/>
    </source>
</evidence>
<dbReference type="PATRIC" id="fig|1603606.3.peg.1407"/>
<dbReference type="SUPFAM" id="SSF55008">
    <property type="entry name" value="HMA, heavy metal-associated domain"/>
    <property type="match status" value="1"/>
</dbReference>
<keyword evidence="5" id="KW-1185">Reference proteome</keyword>
<name>A0A0M5ITN8_9BACT</name>
<dbReference type="Pfam" id="PF00403">
    <property type="entry name" value="HMA"/>
    <property type="match status" value="1"/>
</dbReference>
<evidence type="ECO:0000256" key="1">
    <source>
        <dbReference type="ARBA" id="ARBA00022723"/>
    </source>
</evidence>
<accession>A0A0M5ITN8</accession>
<dbReference type="OrthoDB" id="5401641at2"/>
<dbReference type="GO" id="GO:0046872">
    <property type="term" value="F:metal ion binding"/>
    <property type="evidence" value="ECO:0007669"/>
    <property type="project" value="UniProtKB-KW"/>
</dbReference>
<feature type="region of interest" description="Disordered" evidence="2">
    <location>
        <begin position="100"/>
        <end position="127"/>
    </location>
</feature>
<evidence type="ECO:0000259" key="3">
    <source>
        <dbReference type="PROSITE" id="PS50846"/>
    </source>
</evidence>